<evidence type="ECO:0000256" key="3">
    <source>
        <dbReference type="ARBA" id="ARBA00004496"/>
    </source>
</evidence>
<evidence type="ECO:0000256" key="2">
    <source>
        <dbReference type="ARBA" id="ARBA00003968"/>
    </source>
</evidence>
<dbReference type="EMBL" id="FWXS01000002">
    <property type="protein sequence ID" value="SMC45473.1"/>
    <property type="molecule type" value="Genomic_DNA"/>
</dbReference>
<accession>A0A1W1ZAL6</accession>
<keyword evidence="8 11" id="KW-0328">Glycosyltransferase</keyword>
<evidence type="ECO:0000256" key="5">
    <source>
        <dbReference type="ARBA" id="ARBA00008391"/>
    </source>
</evidence>
<evidence type="ECO:0000259" key="12">
    <source>
        <dbReference type="Pfam" id="PF00156"/>
    </source>
</evidence>
<dbReference type="InterPro" id="IPR005764">
    <property type="entry name" value="Ade_phspho_trans"/>
</dbReference>
<dbReference type="InterPro" id="IPR029057">
    <property type="entry name" value="PRTase-like"/>
</dbReference>
<feature type="domain" description="Phosphoribosyltransferase" evidence="12">
    <location>
        <begin position="30"/>
        <end position="143"/>
    </location>
</feature>
<dbReference type="Gene3D" id="3.40.50.2020">
    <property type="match status" value="1"/>
</dbReference>
<dbReference type="CDD" id="cd06223">
    <property type="entry name" value="PRTases_typeI"/>
    <property type="match status" value="1"/>
</dbReference>
<dbReference type="NCBIfam" id="NF002636">
    <property type="entry name" value="PRK02304.1-5"/>
    <property type="match status" value="1"/>
</dbReference>
<dbReference type="STRING" id="1434700.SAMN06296427_102330"/>
<dbReference type="NCBIfam" id="NF002634">
    <property type="entry name" value="PRK02304.1-3"/>
    <property type="match status" value="1"/>
</dbReference>
<dbReference type="EC" id="2.4.2.7" evidence="6 11"/>
<comment type="similarity">
    <text evidence="5 11">Belongs to the purine/pyrimidine phosphoribosyltransferase family.</text>
</comment>
<dbReference type="InterPro" id="IPR050054">
    <property type="entry name" value="UPRTase/APRTase"/>
</dbReference>
<keyword evidence="10 11" id="KW-0660">Purine salvage</keyword>
<keyword evidence="9 11" id="KW-0808">Transferase</keyword>
<evidence type="ECO:0000256" key="7">
    <source>
        <dbReference type="ARBA" id="ARBA00022490"/>
    </source>
</evidence>
<dbReference type="UniPathway" id="UPA00588">
    <property type="reaction ID" value="UER00646"/>
</dbReference>
<evidence type="ECO:0000256" key="8">
    <source>
        <dbReference type="ARBA" id="ARBA00022676"/>
    </source>
</evidence>
<dbReference type="RefSeq" id="WP_084016481.1">
    <property type="nucleotide sequence ID" value="NZ_FWXS01000002.1"/>
</dbReference>
<reference evidence="13 14" key="1">
    <citation type="submission" date="2017-04" db="EMBL/GenBank/DDBJ databases">
        <authorList>
            <person name="Afonso C.L."/>
            <person name="Miller P.J."/>
            <person name="Scott M.A."/>
            <person name="Spackman E."/>
            <person name="Goraichik I."/>
            <person name="Dimitrov K.M."/>
            <person name="Suarez D.L."/>
            <person name="Swayne D.E."/>
        </authorList>
    </citation>
    <scope>NUCLEOTIDE SEQUENCE [LARGE SCALE GENOMIC DNA]</scope>
    <source>
        <strain evidence="13 14">CGMCC 1.12708</strain>
    </source>
</reference>
<evidence type="ECO:0000256" key="4">
    <source>
        <dbReference type="ARBA" id="ARBA00004659"/>
    </source>
</evidence>
<dbReference type="GO" id="GO:0003999">
    <property type="term" value="F:adenine phosphoribosyltransferase activity"/>
    <property type="evidence" value="ECO:0007669"/>
    <property type="project" value="UniProtKB-UniRule"/>
</dbReference>
<dbReference type="GO" id="GO:0006168">
    <property type="term" value="P:adenine salvage"/>
    <property type="evidence" value="ECO:0007669"/>
    <property type="project" value="InterPro"/>
</dbReference>
<evidence type="ECO:0000256" key="11">
    <source>
        <dbReference type="HAMAP-Rule" id="MF_00004"/>
    </source>
</evidence>
<dbReference type="FunFam" id="3.40.50.2020:FF:000021">
    <property type="entry name" value="Adenine phosphoribosyltransferase"/>
    <property type="match status" value="1"/>
</dbReference>
<proteinExistence type="inferred from homology"/>
<dbReference type="HAMAP" id="MF_00004">
    <property type="entry name" value="Aden_phosphoribosyltr"/>
    <property type="match status" value="1"/>
</dbReference>
<comment type="function">
    <text evidence="2 11">Catalyzes a salvage reaction resulting in the formation of AMP, that is energically less costly than de novo synthesis.</text>
</comment>
<dbReference type="Proteomes" id="UP000192393">
    <property type="component" value="Unassembled WGS sequence"/>
</dbReference>
<comment type="catalytic activity">
    <reaction evidence="1 11">
        <text>AMP + diphosphate = 5-phospho-alpha-D-ribose 1-diphosphate + adenine</text>
        <dbReference type="Rhea" id="RHEA:16609"/>
        <dbReference type="ChEBI" id="CHEBI:16708"/>
        <dbReference type="ChEBI" id="CHEBI:33019"/>
        <dbReference type="ChEBI" id="CHEBI:58017"/>
        <dbReference type="ChEBI" id="CHEBI:456215"/>
        <dbReference type="EC" id="2.4.2.7"/>
    </reaction>
</comment>
<dbReference type="Pfam" id="PF00156">
    <property type="entry name" value="Pribosyltran"/>
    <property type="match status" value="1"/>
</dbReference>
<protein>
    <recommendedName>
        <fullName evidence="6 11">Adenine phosphoribosyltransferase</fullName>
        <shortName evidence="11">APRT</shortName>
        <ecNumber evidence="6 11">2.4.2.7</ecNumber>
    </recommendedName>
</protein>
<evidence type="ECO:0000313" key="14">
    <source>
        <dbReference type="Proteomes" id="UP000192393"/>
    </source>
</evidence>
<comment type="subunit">
    <text evidence="11">Homodimer.</text>
</comment>
<gene>
    <name evidence="11" type="primary">apt</name>
    <name evidence="13" type="ORF">SAMN06296427_102330</name>
</gene>
<keyword evidence="14" id="KW-1185">Reference proteome</keyword>
<dbReference type="InterPro" id="IPR000836">
    <property type="entry name" value="PRTase_dom"/>
</dbReference>
<evidence type="ECO:0000256" key="9">
    <source>
        <dbReference type="ARBA" id="ARBA00022679"/>
    </source>
</evidence>
<comment type="pathway">
    <text evidence="4 11">Purine metabolism; AMP biosynthesis via salvage pathway; AMP from adenine: step 1/1.</text>
</comment>
<dbReference type="AlphaFoldDB" id="A0A1W1ZAL6"/>
<dbReference type="SUPFAM" id="SSF53271">
    <property type="entry name" value="PRTase-like"/>
    <property type="match status" value="1"/>
</dbReference>
<evidence type="ECO:0000256" key="10">
    <source>
        <dbReference type="ARBA" id="ARBA00022726"/>
    </source>
</evidence>
<dbReference type="OrthoDB" id="9803963at2"/>
<dbReference type="GO" id="GO:0002055">
    <property type="term" value="F:adenine binding"/>
    <property type="evidence" value="ECO:0007669"/>
    <property type="project" value="TreeGrafter"/>
</dbReference>
<keyword evidence="7 11" id="KW-0963">Cytoplasm</keyword>
<comment type="subcellular location">
    <subcellularLocation>
        <location evidence="3 11">Cytoplasm</location>
    </subcellularLocation>
</comment>
<organism evidence="13 14">
    <name type="scientific">Moheibacter sediminis</name>
    <dbReference type="NCBI Taxonomy" id="1434700"/>
    <lineage>
        <taxon>Bacteria</taxon>
        <taxon>Pseudomonadati</taxon>
        <taxon>Bacteroidota</taxon>
        <taxon>Flavobacteriia</taxon>
        <taxon>Flavobacteriales</taxon>
        <taxon>Weeksellaceae</taxon>
        <taxon>Moheibacter</taxon>
    </lineage>
</organism>
<dbReference type="PANTHER" id="PTHR32315">
    <property type="entry name" value="ADENINE PHOSPHORIBOSYLTRANSFERASE"/>
    <property type="match status" value="1"/>
</dbReference>
<dbReference type="GO" id="GO:0005737">
    <property type="term" value="C:cytoplasm"/>
    <property type="evidence" value="ECO:0007669"/>
    <property type="project" value="UniProtKB-SubCell"/>
</dbReference>
<name>A0A1W1ZAL6_9FLAO</name>
<evidence type="ECO:0000256" key="6">
    <source>
        <dbReference type="ARBA" id="ARBA00011893"/>
    </source>
</evidence>
<dbReference type="PANTHER" id="PTHR32315:SF3">
    <property type="entry name" value="ADENINE PHOSPHORIBOSYLTRANSFERASE"/>
    <property type="match status" value="1"/>
</dbReference>
<sequence>MNNSFAQKIDENIARVADFPQQGIQYKDITTLFQNPELCGEITDTFAEFSRGKVDVVCGIESRGFLFGIMIAQKLNVPFVLIRKQGKLPPPTISQSYDLEYGSATIEVQPQYIHKGMRALIHDDVLATGGTAEASAALIEKCGGIVTQFSFIAELSFLNGREKLNKFTSEIQGLVSY</sequence>
<dbReference type="GO" id="GO:0006166">
    <property type="term" value="P:purine ribonucleoside salvage"/>
    <property type="evidence" value="ECO:0007669"/>
    <property type="project" value="UniProtKB-KW"/>
</dbReference>
<dbReference type="GO" id="GO:0044209">
    <property type="term" value="P:AMP salvage"/>
    <property type="evidence" value="ECO:0007669"/>
    <property type="project" value="UniProtKB-UniRule"/>
</dbReference>
<evidence type="ECO:0000256" key="1">
    <source>
        <dbReference type="ARBA" id="ARBA00000868"/>
    </source>
</evidence>
<evidence type="ECO:0000313" key="13">
    <source>
        <dbReference type="EMBL" id="SMC45473.1"/>
    </source>
</evidence>
<dbReference type="GO" id="GO:0016208">
    <property type="term" value="F:AMP binding"/>
    <property type="evidence" value="ECO:0007669"/>
    <property type="project" value="TreeGrafter"/>
</dbReference>